<organism evidence="2 3">
    <name type="scientific">Sphingomonas koreensis</name>
    <dbReference type="NCBI Taxonomy" id="93064"/>
    <lineage>
        <taxon>Bacteria</taxon>
        <taxon>Pseudomonadati</taxon>
        <taxon>Pseudomonadota</taxon>
        <taxon>Alphaproteobacteria</taxon>
        <taxon>Sphingomonadales</taxon>
        <taxon>Sphingomonadaceae</taxon>
        <taxon>Sphingomonas</taxon>
    </lineage>
</organism>
<proteinExistence type="predicted"/>
<dbReference type="InterPro" id="IPR014710">
    <property type="entry name" value="RmlC-like_jellyroll"/>
</dbReference>
<dbReference type="InterPro" id="IPR011051">
    <property type="entry name" value="RmlC_Cupin_sf"/>
</dbReference>
<gene>
    <name evidence="2" type="ORF">DAH66_21870</name>
</gene>
<dbReference type="EMBL" id="QQYZ01000041">
    <property type="protein sequence ID" value="RSY76342.1"/>
    <property type="molecule type" value="Genomic_DNA"/>
</dbReference>
<sequence>MDQPRIANLLAPLPSTVAGEVFTALLDRPGVRIERIVSGGQATPEGEPFVQDADEWVVVLAGSAAIRLEGGDEVALAPGDHLLIPGGTRHWVTRTDTPTVWLAVHLG</sequence>
<evidence type="ECO:0000259" key="1">
    <source>
        <dbReference type="Pfam" id="PF07883"/>
    </source>
</evidence>
<accession>A0A430FXT3</accession>
<comment type="caution">
    <text evidence="2">The sequence shown here is derived from an EMBL/GenBank/DDBJ whole genome shotgun (WGS) entry which is preliminary data.</text>
</comment>
<dbReference type="RefSeq" id="WP_126006301.1">
    <property type="nucleotide sequence ID" value="NZ_QQYZ01000041.1"/>
</dbReference>
<dbReference type="InterPro" id="IPR013096">
    <property type="entry name" value="Cupin_2"/>
</dbReference>
<name>A0A430FXT3_9SPHN</name>
<feature type="domain" description="Cupin type-2" evidence="1">
    <location>
        <begin position="48"/>
        <end position="104"/>
    </location>
</feature>
<evidence type="ECO:0000313" key="2">
    <source>
        <dbReference type="EMBL" id="RSY76342.1"/>
    </source>
</evidence>
<dbReference type="Proteomes" id="UP000287746">
    <property type="component" value="Unassembled WGS sequence"/>
</dbReference>
<dbReference type="AlphaFoldDB" id="A0A430FXT3"/>
<reference evidence="3" key="1">
    <citation type="submission" date="2018-07" db="EMBL/GenBank/DDBJ databases">
        <title>Genomic and Epidemiologic Investigation of an Indolent Hospital Outbreak.</title>
        <authorList>
            <person name="Johnson R.C."/>
            <person name="Deming C."/>
            <person name="Conlan S."/>
            <person name="Zellmer C.J."/>
            <person name="Michelin A.V."/>
            <person name="Lee-Lin S.-Q."/>
            <person name="Thomas P.J."/>
            <person name="Park M."/>
            <person name="Weingarten R.A."/>
            <person name="Less J."/>
            <person name="Dekker J.P."/>
            <person name="Frank K.M."/>
            <person name="Musser K.A."/>
            <person name="Mcquiston J.R."/>
            <person name="Henderson D.K."/>
            <person name="Lau A.F."/>
            <person name="Palmore T.N."/>
            <person name="Segre J.A."/>
        </authorList>
    </citation>
    <scope>NUCLEOTIDE SEQUENCE [LARGE SCALE GENOMIC DNA]</scope>
    <source>
        <strain evidence="3">SK-CDC1_0717</strain>
    </source>
</reference>
<protein>
    <submittedName>
        <fullName evidence="2">Cupin domain-containing protein</fullName>
    </submittedName>
</protein>
<dbReference type="Pfam" id="PF07883">
    <property type="entry name" value="Cupin_2"/>
    <property type="match status" value="1"/>
</dbReference>
<dbReference type="CDD" id="cd06981">
    <property type="entry name" value="cupin_reut_a1446"/>
    <property type="match status" value="1"/>
</dbReference>
<dbReference type="Gene3D" id="2.60.120.10">
    <property type="entry name" value="Jelly Rolls"/>
    <property type="match status" value="1"/>
</dbReference>
<dbReference type="SUPFAM" id="SSF51182">
    <property type="entry name" value="RmlC-like cupins"/>
    <property type="match status" value="1"/>
</dbReference>
<evidence type="ECO:0000313" key="3">
    <source>
        <dbReference type="Proteomes" id="UP000287746"/>
    </source>
</evidence>